<proteinExistence type="predicted"/>
<reference evidence="1 2" key="1">
    <citation type="journal article" date="2019" name="Indoor Air">
        <title>Impacts of indoor surface finishes on bacterial viability.</title>
        <authorList>
            <person name="Hu J."/>
            <person name="Maamar S.B."/>
            <person name="Glawe A.J."/>
            <person name="Gottel N."/>
            <person name="Gilbert J.A."/>
            <person name="Hartmann E.M."/>
        </authorList>
    </citation>
    <scope>NUCLEOTIDE SEQUENCE [LARGE SCALE GENOMIC DNA]</scope>
    <source>
        <strain evidence="1 2">AF060A6</strain>
    </source>
</reference>
<evidence type="ECO:0000313" key="2">
    <source>
        <dbReference type="Proteomes" id="UP000306477"/>
    </source>
</evidence>
<dbReference type="AlphaFoldDB" id="A0A4S3PKV1"/>
<protein>
    <submittedName>
        <fullName evidence="1">Uncharacterized protein</fullName>
    </submittedName>
</protein>
<name>A0A4S3PKV1_9BACI</name>
<dbReference type="EMBL" id="SLUB01000054">
    <property type="protein sequence ID" value="THE10090.1"/>
    <property type="molecule type" value="Genomic_DNA"/>
</dbReference>
<dbReference type="Proteomes" id="UP000306477">
    <property type="component" value="Unassembled WGS sequence"/>
</dbReference>
<evidence type="ECO:0000313" key="1">
    <source>
        <dbReference type="EMBL" id="THE10090.1"/>
    </source>
</evidence>
<sequence length="268" mass="31433">MRLKFKEKHVTVQPMDLEFFTSPFTGHQLKRFQVTVSVTEQQLSVFEDELDYVKVYGITEVDGDGTGIRKYKISNTSYSYSNNSDGRMYFFTISEEENVKIDRLLIKDIELTPYEYEETLSDDAIIINAKVIVTKDIADRIEGLNENEEKYFTVIREGINENPIKMRFGLNIWSEHEDGSIKYRLVIVEDKYDTEDDVRRPLNYPEAQNIRSLTLYHKSYIELLADLFVDKGLLTKEEIEGLKEKAKVEKNKNLRYIYQVVDVDKESL</sequence>
<gene>
    <name evidence="1" type="ORF">E1I69_20055</name>
</gene>
<comment type="caution">
    <text evidence="1">The sequence shown here is derived from an EMBL/GenBank/DDBJ whole genome shotgun (WGS) entry which is preliminary data.</text>
</comment>
<dbReference type="OrthoDB" id="3035336at2"/>
<accession>A0A4S3PKV1</accession>
<organism evidence="1 2">
    <name type="scientific">Bacillus timonensis</name>
    <dbReference type="NCBI Taxonomy" id="1033734"/>
    <lineage>
        <taxon>Bacteria</taxon>
        <taxon>Bacillati</taxon>
        <taxon>Bacillota</taxon>
        <taxon>Bacilli</taxon>
        <taxon>Bacillales</taxon>
        <taxon>Bacillaceae</taxon>
        <taxon>Bacillus</taxon>
    </lineage>
</organism>
<dbReference type="RefSeq" id="WP_121446694.1">
    <property type="nucleotide sequence ID" value="NZ_SLUB01000054.1"/>
</dbReference>
<keyword evidence="2" id="KW-1185">Reference proteome</keyword>